<keyword evidence="1" id="KW-1133">Transmembrane helix</keyword>
<feature type="transmembrane region" description="Helical" evidence="1">
    <location>
        <begin position="118"/>
        <end position="140"/>
    </location>
</feature>
<name>A0A1Y1XH67_9FUNG</name>
<dbReference type="OrthoDB" id="10487083at2759"/>
<sequence length="333" mass="39684">MLSDKELLLLEPQKRFFIENNRKEATYLDWLRSKGTNFDCYKNYVNSLSAEDRLNNKLDFIRTLVYTLNLPFKSDFFDSIGGLLPRYYANAYIDDLRIDTKCINTLSSETAHPLKWVIMRHIAIIFWYIGEIFGDWYPLLRTKAVINDKKSLLPIYITCGLFNLSKIVLIINHLCLLPNELYDENGVFIMEIRDTFYVYHWLFQFIIICTSLLYDLSVFLVLKKNFFPVYEFDFGFLKKFKTTSEFRILVTAFISIFLLPFAAFTIFLKYYYLITQRMKHVEFSYEDIRFSIANLQYYMIFIDQILLFYSNNEHSNLFSIITKVLLLPLSLPL</sequence>
<dbReference type="STRING" id="1754192.A0A1Y1XH67"/>
<proteinExistence type="predicted"/>
<evidence type="ECO:0000313" key="3">
    <source>
        <dbReference type="Proteomes" id="UP000193944"/>
    </source>
</evidence>
<feature type="transmembrane region" description="Helical" evidence="1">
    <location>
        <begin position="288"/>
        <end position="309"/>
    </location>
</feature>
<comment type="caution">
    <text evidence="2">The sequence shown here is derived from an EMBL/GenBank/DDBJ whole genome shotgun (WGS) entry which is preliminary data.</text>
</comment>
<reference evidence="2 3" key="1">
    <citation type="submission" date="2016-08" db="EMBL/GenBank/DDBJ databases">
        <title>A Parts List for Fungal Cellulosomes Revealed by Comparative Genomics.</title>
        <authorList>
            <consortium name="DOE Joint Genome Institute"/>
            <person name="Haitjema C.H."/>
            <person name="Gilmore S.P."/>
            <person name="Henske J.K."/>
            <person name="Solomon K.V."/>
            <person name="De Groot R."/>
            <person name="Kuo A."/>
            <person name="Mondo S.J."/>
            <person name="Salamov A.A."/>
            <person name="Labutti K."/>
            <person name="Zhao Z."/>
            <person name="Chiniquy J."/>
            <person name="Barry K."/>
            <person name="Brewer H.M."/>
            <person name="Purvine S.O."/>
            <person name="Wright A.T."/>
            <person name="Boxma B."/>
            <person name="Van Alen T."/>
            <person name="Hackstein J.H."/>
            <person name="Baker S.E."/>
            <person name="Grigoriev I.V."/>
            <person name="O'Malley M.A."/>
        </authorList>
    </citation>
    <scope>NUCLEOTIDE SEQUENCE [LARGE SCALE GENOMIC DNA]</scope>
    <source>
        <strain evidence="2 3">S4</strain>
    </source>
</reference>
<evidence type="ECO:0000313" key="2">
    <source>
        <dbReference type="EMBL" id="ORX85075.1"/>
    </source>
</evidence>
<feature type="transmembrane region" description="Helical" evidence="1">
    <location>
        <begin position="248"/>
        <end position="268"/>
    </location>
</feature>
<dbReference type="AlphaFoldDB" id="A0A1Y1XH67"/>
<dbReference type="Proteomes" id="UP000193944">
    <property type="component" value="Unassembled WGS sequence"/>
</dbReference>
<keyword evidence="1" id="KW-0812">Transmembrane</keyword>
<feature type="transmembrane region" description="Helical" evidence="1">
    <location>
        <begin position="152"/>
        <end position="171"/>
    </location>
</feature>
<feature type="transmembrane region" description="Helical" evidence="1">
    <location>
        <begin position="201"/>
        <end position="222"/>
    </location>
</feature>
<reference evidence="2 3" key="2">
    <citation type="submission" date="2016-08" db="EMBL/GenBank/DDBJ databases">
        <title>Pervasive Adenine N6-methylation of Active Genes in Fungi.</title>
        <authorList>
            <consortium name="DOE Joint Genome Institute"/>
            <person name="Mondo S.J."/>
            <person name="Dannebaum R.O."/>
            <person name="Kuo R.C."/>
            <person name="Labutti K."/>
            <person name="Haridas S."/>
            <person name="Kuo A."/>
            <person name="Salamov A."/>
            <person name="Ahrendt S.R."/>
            <person name="Lipzen A."/>
            <person name="Sullivan W."/>
            <person name="Andreopoulos W.B."/>
            <person name="Clum A."/>
            <person name="Lindquist E."/>
            <person name="Daum C."/>
            <person name="Ramamoorthy G.K."/>
            <person name="Gryganskyi A."/>
            <person name="Culley D."/>
            <person name="Magnuson J.K."/>
            <person name="James T.Y."/>
            <person name="O'Malley M.A."/>
            <person name="Stajich J.E."/>
            <person name="Spatafora J.W."/>
            <person name="Visel A."/>
            <person name="Grigoriev I.V."/>
        </authorList>
    </citation>
    <scope>NUCLEOTIDE SEQUENCE [LARGE SCALE GENOMIC DNA]</scope>
    <source>
        <strain evidence="2 3">S4</strain>
    </source>
</reference>
<evidence type="ECO:0000256" key="1">
    <source>
        <dbReference type="SAM" id="Phobius"/>
    </source>
</evidence>
<organism evidence="2 3">
    <name type="scientific">Anaeromyces robustus</name>
    <dbReference type="NCBI Taxonomy" id="1754192"/>
    <lineage>
        <taxon>Eukaryota</taxon>
        <taxon>Fungi</taxon>
        <taxon>Fungi incertae sedis</taxon>
        <taxon>Chytridiomycota</taxon>
        <taxon>Chytridiomycota incertae sedis</taxon>
        <taxon>Neocallimastigomycetes</taxon>
        <taxon>Neocallimastigales</taxon>
        <taxon>Neocallimastigaceae</taxon>
        <taxon>Anaeromyces</taxon>
    </lineage>
</organism>
<accession>A0A1Y1XH67</accession>
<protein>
    <submittedName>
        <fullName evidence="2">Uncharacterized protein</fullName>
    </submittedName>
</protein>
<gene>
    <name evidence="2" type="ORF">BCR32DRAFT_305507</name>
</gene>
<keyword evidence="1" id="KW-0472">Membrane</keyword>
<keyword evidence="3" id="KW-1185">Reference proteome</keyword>
<dbReference type="EMBL" id="MCFG01000041">
    <property type="protein sequence ID" value="ORX85075.1"/>
    <property type="molecule type" value="Genomic_DNA"/>
</dbReference>